<feature type="compositionally biased region" description="Basic residues" evidence="2">
    <location>
        <begin position="30"/>
        <end position="40"/>
    </location>
</feature>
<reference evidence="5" key="3">
    <citation type="submission" date="2025-09" db="UniProtKB">
        <authorList>
            <consortium name="Ensembl"/>
        </authorList>
    </citation>
    <scope>IDENTIFICATION</scope>
</reference>
<organism evidence="5 6">
    <name type="scientific">Pygocentrus nattereri</name>
    <name type="common">Red-bellied piranha</name>
    <dbReference type="NCBI Taxonomy" id="42514"/>
    <lineage>
        <taxon>Eukaryota</taxon>
        <taxon>Metazoa</taxon>
        <taxon>Chordata</taxon>
        <taxon>Craniata</taxon>
        <taxon>Vertebrata</taxon>
        <taxon>Euteleostomi</taxon>
        <taxon>Actinopterygii</taxon>
        <taxon>Neopterygii</taxon>
        <taxon>Teleostei</taxon>
        <taxon>Ostariophysi</taxon>
        <taxon>Characiformes</taxon>
        <taxon>Characoidei</taxon>
        <taxon>Pygocentrus</taxon>
    </lineage>
</organism>
<evidence type="ECO:0000313" key="6">
    <source>
        <dbReference type="Proteomes" id="UP001501920"/>
    </source>
</evidence>
<dbReference type="InterPro" id="IPR050828">
    <property type="entry name" value="C-type_lectin/matrix_domain"/>
</dbReference>
<dbReference type="SUPFAM" id="SSF56436">
    <property type="entry name" value="C-type lectin-like"/>
    <property type="match status" value="1"/>
</dbReference>
<keyword evidence="3" id="KW-1133">Transmembrane helix</keyword>
<sequence>MEMSEDMYENAGYIADRQSEDKNVYENMHGHGHTGTRRTGNRQEFQSPGYETTGSRSCRWAAVSLGLLCLLLLAATTVLWVMLSKQPTETVERDGLQQKLSKLEKAMQQGWTFFNGTLYYITVGYKNWTESREDCRERGADLVIINSREEQEFIHNNLRGNRAWIGLTDTETEGVWKWVDGSALTTG</sequence>
<comment type="subcellular location">
    <subcellularLocation>
        <location evidence="1">Cell membrane</location>
        <topology evidence="1">Single-pass type II membrane protein</topology>
    </subcellularLocation>
</comment>
<keyword evidence="6" id="KW-1185">Reference proteome</keyword>
<dbReference type="GO" id="GO:0005886">
    <property type="term" value="C:plasma membrane"/>
    <property type="evidence" value="ECO:0007669"/>
    <property type="project" value="UniProtKB-SubCell"/>
</dbReference>
<proteinExistence type="predicted"/>
<evidence type="ECO:0000313" key="5">
    <source>
        <dbReference type="Ensembl" id="ENSPNAP00000051302.1"/>
    </source>
</evidence>
<feature type="region of interest" description="Disordered" evidence="2">
    <location>
        <begin position="27"/>
        <end position="50"/>
    </location>
</feature>
<dbReference type="InterPro" id="IPR001304">
    <property type="entry name" value="C-type_lectin-like"/>
</dbReference>
<keyword evidence="3" id="KW-0812">Transmembrane</keyword>
<evidence type="ECO:0000256" key="1">
    <source>
        <dbReference type="ARBA" id="ARBA00004401"/>
    </source>
</evidence>
<dbReference type="Gene3D" id="3.10.100.10">
    <property type="entry name" value="Mannose-Binding Protein A, subunit A"/>
    <property type="match status" value="1"/>
</dbReference>
<keyword evidence="3" id="KW-0472">Membrane</keyword>
<dbReference type="PANTHER" id="PTHR45710:SF8">
    <property type="entry name" value="RERATING FAMILY MEMBER 4"/>
    <property type="match status" value="1"/>
</dbReference>
<dbReference type="Proteomes" id="UP001501920">
    <property type="component" value="Chromosome 22"/>
</dbReference>
<dbReference type="Pfam" id="PF00059">
    <property type="entry name" value="Lectin_C"/>
    <property type="match status" value="1"/>
</dbReference>
<evidence type="ECO:0000256" key="3">
    <source>
        <dbReference type="SAM" id="Phobius"/>
    </source>
</evidence>
<dbReference type="InterPro" id="IPR016186">
    <property type="entry name" value="C-type_lectin-like/link_sf"/>
</dbReference>
<feature type="transmembrane region" description="Helical" evidence="3">
    <location>
        <begin position="60"/>
        <end position="83"/>
    </location>
</feature>
<feature type="domain" description="C-type lectin" evidence="4">
    <location>
        <begin position="114"/>
        <end position="187"/>
    </location>
</feature>
<accession>A0AAR2JLY0</accession>
<dbReference type="AlphaFoldDB" id="A0AAR2JLY0"/>
<dbReference type="Ensembl" id="ENSPNAT00000046908.1">
    <property type="protein sequence ID" value="ENSPNAP00000051302.1"/>
    <property type="gene ID" value="ENSPNAG00000032929.1"/>
</dbReference>
<reference evidence="5 6" key="1">
    <citation type="submission" date="2020-10" db="EMBL/GenBank/DDBJ databases">
        <title>Pygocentrus nattereri (red-bellied piranha) genome, fPygNat1, primary haplotype.</title>
        <authorList>
            <person name="Myers G."/>
            <person name="Meyer A."/>
            <person name="Karagic N."/>
            <person name="Pippel M."/>
            <person name="Winkler S."/>
            <person name="Tracey A."/>
            <person name="Wood J."/>
            <person name="Formenti G."/>
            <person name="Howe K."/>
            <person name="Fedrigo O."/>
            <person name="Jarvis E.D."/>
        </authorList>
    </citation>
    <scope>NUCLEOTIDE SEQUENCE [LARGE SCALE GENOMIC DNA]</scope>
</reference>
<evidence type="ECO:0000256" key="2">
    <source>
        <dbReference type="SAM" id="MobiDB-lite"/>
    </source>
</evidence>
<dbReference type="GeneTree" id="ENSGT01020000230338"/>
<reference evidence="5" key="2">
    <citation type="submission" date="2025-08" db="UniProtKB">
        <authorList>
            <consortium name="Ensembl"/>
        </authorList>
    </citation>
    <scope>IDENTIFICATION</scope>
</reference>
<name>A0AAR2JLY0_PYGNA</name>
<protein>
    <recommendedName>
        <fullName evidence="4">C-type lectin domain-containing protein</fullName>
    </recommendedName>
</protein>
<dbReference type="InterPro" id="IPR016187">
    <property type="entry name" value="CTDL_fold"/>
</dbReference>
<evidence type="ECO:0000259" key="4">
    <source>
        <dbReference type="PROSITE" id="PS50041"/>
    </source>
</evidence>
<dbReference type="PANTHER" id="PTHR45710">
    <property type="entry name" value="C-TYPE LECTIN DOMAIN-CONTAINING PROTEIN 180"/>
    <property type="match status" value="1"/>
</dbReference>
<dbReference type="PROSITE" id="PS50041">
    <property type="entry name" value="C_TYPE_LECTIN_2"/>
    <property type="match status" value="1"/>
</dbReference>